<dbReference type="InterPro" id="IPR001599">
    <property type="entry name" value="Macroglobln_a2"/>
</dbReference>
<comment type="similarity">
    <text evidence="1">Belongs to the protease inhibitor I39 (alpha-2-macroglobulin) family. Bacterial alpha-2-macroglobulin subfamily.</text>
</comment>
<keyword evidence="3" id="KW-0732">Signal</keyword>
<dbReference type="RefSeq" id="WP_181040034.1">
    <property type="nucleotide sequence ID" value="NZ_MQUB01000001.1"/>
</dbReference>
<keyword evidence="2" id="KW-0472">Membrane</keyword>
<dbReference type="EMBL" id="MQUB01000001">
    <property type="protein sequence ID" value="PQB05866.1"/>
    <property type="molecule type" value="Genomic_DNA"/>
</dbReference>
<comment type="subcellular location">
    <subcellularLocation>
        <location evidence="2">Cell outer membrane</location>
        <topology evidence="2">Multi-pass membrane protein</topology>
    </subcellularLocation>
</comment>
<reference evidence="6 7" key="1">
    <citation type="submission" date="2016-11" db="EMBL/GenBank/DDBJ databases">
        <title>Trade-off between light-utilization and light-protection in marine flavobacteria.</title>
        <authorList>
            <person name="Kumagai Y."/>
        </authorList>
    </citation>
    <scope>NUCLEOTIDE SEQUENCE [LARGE SCALE GENOMIC DNA]</scope>
    <source>
        <strain evidence="6 7">NBRC 107741</strain>
    </source>
</reference>
<dbReference type="Pfam" id="PF00207">
    <property type="entry name" value="A2M"/>
    <property type="match status" value="1"/>
</dbReference>
<accession>A0A2S7KTE0</accession>
<dbReference type="PANTHER" id="PTHR40094:SF1">
    <property type="entry name" value="UBIQUITIN DOMAIN-CONTAINING PROTEIN"/>
    <property type="match status" value="1"/>
</dbReference>
<keyword evidence="2" id="KW-0998">Cell outer membrane</keyword>
<dbReference type="SMART" id="SM01359">
    <property type="entry name" value="A2M_N_2"/>
    <property type="match status" value="1"/>
</dbReference>
<evidence type="ECO:0000313" key="6">
    <source>
        <dbReference type="EMBL" id="PQB05866.1"/>
    </source>
</evidence>
<dbReference type="Pfam" id="PF01835">
    <property type="entry name" value="MG2"/>
    <property type="match status" value="1"/>
</dbReference>
<keyword evidence="7" id="KW-1185">Reference proteome</keyword>
<dbReference type="SUPFAM" id="SSF56935">
    <property type="entry name" value="Porins"/>
    <property type="match status" value="1"/>
</dbReference>
<comment type="similarity">
    <text evidence="2">Belongs to the TonB-dependent receptor family.</text>
</comment>
<dbReference type="GO" id="GO:0004866">
    <property type="term" value="F:endopeptidase inhibitor activity"/>
    <property type="evidence" value="ECO:0007669"/>
    <property type="project" value="InterPro"/>
</dbReference>
<dbReference type="SUPFAM" id="SSF48239">
    <property type="entry name" value="Terpenoid cyclases/Protein prenyltransferases"/>
    <property type="match status" value="1"/>
</dbReference>
<dbReference type="Gene3D" id="2.170.130.10">
    <property type="entry name" value="TonB-dependent receptor, plug domain"/>
    <property type="match status" value="1"/>
</dbReference>
<dbReference type="SMART" id="SM01360">
    <property type="entry name" value="A2M"/>
    <property type="match status" value="1"/>
</dbReference>
<dbReference type="Gene3D" id="1.50.10.20">
    <property type="match status" value="1"/>
</dbReference>
<dbReference type="SUPFAM" id="SSF49464">
    <property type="entry name" value="Carboxypeptidase regulatory domain-like"/>
    <property type="match status" value="1"/>
</dbReference>
<feature type="chain" id="PRO_5015480033" description="Alpha-2-macroglobulin domain-containing protein" evidence="3">
    <location>
        <begin position="19"/>
        <end position="2192"/>
    </location>
</feature>
<dbReference type="Pfam" id="PF13715">
    <property type="entry name" value="CarbopepD_reg_2"/>
    <property type="match status" value="1"/>
</dbReference>
<evidence type="ECO:0008006" key="8">
    <source>
        <dbReference type="Google" id="ProtNLM"/>
    </source>
</evidence>
<dbReference type="InterPro" id="IPR051802">
    <property type="entry name" value="YfhM-like"/>
</dbReference>
<evidence type="ECO:0000259" key="5">
    <source>
        <dbReference type="SMART" id="SM01360"/>
    </source>
</evidence>
<dbReference type="InterPro" id="IPR011625">
    <property type="entry name" value="A2M_N_BRD"/>
</dbReference>
<dbReference type="InterPro" id="IPR041246">
    <property type="entry name" value="Bact_MG10"/>
</dbReference>
<organism evidence="6 7">
    <name type="scientific">Aureitalea marina</name>
    <dbReference type="NCBI Taxonomy" id="930804"/>
    <lineage>
        <taxon>Bacteria</taxon>
        <taxon>Pseudomonadati</taxon>
        <taxon>Bacteroidota</taxon>
        <taxon>Flavobacteriia</taxon>
        <taxon>Flavobacteriales</taxon>
        <taxon>Flavobacteriaceae</taxon>
        <taxon>Aureitalea</taxon>
    </lineage>
</organism>
<dbReference type="PANTHER" id="PTHR40094">
    <property type="entry name" value="ALPHA-2-MACROGLOBULIN HOMOLOG"/>
    <property type="match status" value="1"/>
</dbReference>
<keyword evidence="2" id="KW-0812">Transmembrane</keyword>
<keyword evidence="2" id="KW-1134">Transmembrane beta strand</keyword>
<feature type="domain" description="Alpha-2-macroglobulin" evidence="5">
    <location>
        <begin position="1422"/>
        <end position="1512"/>
    </location>
</feature>
<sequence>MKPLLILALFLSTLTLTAQTEQRFDKLWTEVESLELAGKVRSASKKVEKILAKARRSENGPQMVKAFLYHSKFLLVLDQDPRPYILTQLEVEIDKGDLSTKAVLHSVYAELLEQYLNKYRHKIRNRTPVAGAAAQGNIESWGLDQFYRQIDRHYRMSVQAETALQQADIQQYQLILSGSKVSSKYRPTLFDFLSHRAIAYYKKGKWDGQRPKERFRMNDPVVFQPTDVFLKAEFKTPDSLLSNRNVLKFYQGLEKFHQSRDTSAYLDVVLKRMQFASRRSQVENSGDLYKQALEKLANNYRSHEASAMIQFQLASFLYEQSKSYAASLRPGFELYRIKAVELCDLATSSYPNSDGGTSCAFLRKTITAPQLELTAEQYVIPDKPFLVKVESQGVDSLFLAAYKVSQGSLKGLNRYHRDSLVDHLIKTQQPLRLRKYALKQMKDYYSHTTEVDFSPLPAGNYVLTAAVRSVEDSVAHIFSYDQVGVSRLVMLSKDLNDGIMFRVVDRETGLPVEKAHISLVNPDYFGSGQTDKTGSFHLKKDDKYHRNLNLLIHKDGDTLSDQNFSLNRRYLEDEEEDRVAKAFLYLDRSIYRPGQTLYFKGILVEKQKGDYHSVDGVYVNVTIYDSNMEEIKEFRLKTNEYGSIHGQYSIPLSLLPGEFSIEMDQDWGNDEEEDDPYWEDIDDFNYRELSFSVEEYKRPRFEVSIDPYKDAVGLNDSILLSGSAKDLIGSAVADARMKYEISREQAYSYYGGYRGSDAQIISTGQGTTDKDGIFQVPLVTEVDRSVTSWQDAKWIYTLKVDITDLSGETRSANYSIYAGTRQLKLELNAPTRVNGADRAQIKVNSINLNDHPWSSDLKLDIYKLASPERALRKKPWEVVEIPHLSKEEFVRLFPHEPYDSTDARQNWANGQQVLSRSVRAKGETALWMGDMSDWEPGAYQIEVLGVDKKGDTVHQTEQFELYFPELIALSDNQAFQYQLINSDFSKDQEIRLRLKTNFDNLSVKLEAHYQNNPIFSELVQITDGYTDLGIPLKAYYAGQITVNLQYVRHNDIYTQRFDVNLPQANSELRVETTSFRDRLLPDQKETWSFKITGPDGEPSNAEILVSMYDSSLDQFIEHAWNTELQFENFSYYYGPMVESGEMFRTTDFVGVRKFDYNHFYRQLQNYHQLKWFGLDFGSIEGKNRQYLFDLRSRLENPNVERGNISGFILDRSGLPLPGVNVVVKGTNIGTQTDFDGYYTLDAPPGAQLQFSYVGFESIEAKIDGLGTYNLTMDEDLANLDEVVVTAQGIRKEAKALGYSVSTVVNAEMSEEEVLFALSGKAAGVQITNQVAYDMAGTNIVIRGYSSIGQNNDVLFIVDGVPLSKSERLEIDPTEILDFTALKGDTAVALYGTSAKNGVVLITTKSGLKELASVETRDNLKETAFFYPQLLTDSKGEIAFDFDAPQALTKWKFMLLAHTKDIQVGRLEKVAVTQKDISLIPNFPRFFRSGDTVVVKAKINNFSNEKLGGSAILQLKDGLKSVELDPQRIQLDQLKPFSIDKGANVVVEWQFKVPENLAAMEYKIVAKTKEHSDGESGMIPVITNRVLITETRPVWLTAGGKKEYQMEKLVRSESTSQENFALEVEYTENPTWLALKSLPYLIEFPYECAEQTFARYYANALGESIVTSNPEIAQVMEAWKIDDVLNSPLEKNQDLKTALLSASPWATNELTEGQQKQNISRLLDVEQVRQGQLETLAKLKQMQSSSGAFPWFSGGPDNPYITRHIVAGLGQLKFMKVGERNTHLLKAIRINAVNYLDRNFAADYQKRLLAQRDSTKVRPTVSDVHYLYTRSFHLSQHPFQESVKRVVDDFLQKGKQDWLGLSLYEQGLLALVYHRIGDTNMASTIVDALEERVVKSEENGWYWKENRAGWRWFNSQIETQSLLIEVFAEVDQDVKKIEALKQWLVRNKRARSWGTTKATTEAIYAMLHFGESGLEKRSRTRLEVGNQTILAHQLPETEKEAKTGYFKLRWSAQEIEPEMGNITIENRGETSGMGGVYWQYYEDSDRVSASANPALSINRQLYKRRVGPMGEELIPLGQEDSVSLGDLIVSRIEITVAEDMDFLHLKDDRASGLEPVDVLSSYQWNDGVGYYQVTRDQATHFFFDHLYKGTYVFDYQMRANLEGHFSNSVSTLQSLYAPEFSANSEGILVQIID</sequence>
<proteinExistence type="inferred from homology"/>
<feature type="domain" description="Alpha-2-macroglobulin bait region" evidence="4">
    <location>
        <begin position="975"/>
        <end position="1115"/>
    </location>
</feature>
<dbReference type="GO" id="GO:0009279">
    <property type="term" value="C:cell outer membrane"/>
    <property type="evidence" value="ECO:0007669"/>
    <property type="project" value="UniProtKB-SubCell"/>
</dbReference>
<dbReference type="InterPro" id="IPR037066">
    <property type="entry name" value="Plug_dom_sf"/>
</dbReference>
<dbReference type="InterPro" id="IPR008969">
    <property type="entry name" value="CarboxyPept-like_regulatory"/>
</dbReference>
<feature type="signal peptide" evidence="3">
    <location>
        <begin position="1"/>
        <end position="18"/>
    </location>
</feature>
<dbReference type="InterPro" id="IPR039426">
    <property type="entry name" value="TonB-dep_rcpt-like"/>
</dbReference>
<dbReference type="Gene3D" id="2.60.40.1930">
    <property type="match status" value="1"/>
</dbReference>
<evidence type="ECO:0000259" key="4">
    <source>
        <dbReference type="SMART" id="SM01359"/>
    </source>
</evidence>
<name>A0A2S7KTE0_9FLAO</name>
<dbReference type="PROSITE" id="PS52016">
    <property type="entry name" value="TONB_DEPENDENT_REC_3"/>
    <property type="match status" value="1"/>
</dbReference>
<dbReference type="Proteomes" id="UP000239800">
    <property type="component" value="Unassembled WGS sequence"/>
</dbReference>
<gene>
    <name evidence="6" type="ORF">BST85_13885</name>
</gene>
<keyword evidence="2" id="KW-0813">Transport</keyword>
<evidence type="ECO:0000256" key="1">
    <source>
        <dbReference type="ARBA" id="ARBA00010556"/>
    </source>
</evidence>
<dbReference type="InterPro" id="IPR002890">
    <property type="entry name" value="MG2"/>
</dbReference>
<dbReference type="Pfam" id="PF17973">
    <property type="entry name" value="bMG10"/>
    <property type="match status" value="1"/>
</dbReference>
<dbReference type="Gene3D" id="2.60.40.1120">
    <property type="entry name" value="Carboxypeptidase-like, regulatory domain"/>
    <property type="match status" value="1"/>
</dbReference>
<evidence type="ECO:0000313" key="7">
    <source>
        <dbReference type="Proteomes" id="UP000239800"/>
    </source>
</evidence>
<dbReference type="InterPro" id="IPR008930">
    <property type="entry name" value="Terpenoid_cyclase/PrenylTrfase"/>
</dbReference>
<evidence type="ECO:0000256" key="2">
    <source>
        <dbReference type="PROSITE-ProRule" id="PRU01360"/>
    </source>
</evidence>
<protein>
    <recommendedName>
        <fullName evidence="8">Alpha-2-macroglobulin domain-containing protein</fullName>
    </recommendedName>
</protein>
<comment type="caution">
    <text evidence="6">The sequence shown here is derived from an EMBL/GenBank/DDBJ whole genome shotgun (WGS) entry which is preliminary data.</text>
</comment>
<evidence type="ECO:0000256" key="3">
    <source>
        <dbReference type="SAM" id="SignalP"/>
    </source>
</evidence>